<evidence type="ECO:0000313" key="1">
    <source>
        <dbReference type="EMBL" id="VBB42082.1"/>
    </source>
</evidence>
<accession>A0A653A353</accession>
<proteinExistence type="predicted"/>
<dbReference type="InterPro" id="IPR009061">
    <property type="entry name" value="DNA-bd_dom_put_sf"/>
</dbReference>
<sequence>MTKEYWTITEVIEAFELDEDLLSELESEEIVCPICTEESAAKLFSAGDLETLRLTKIFMEDMGVNLPGVEVILRMRQNMIDMRRQFDAILEELAGQLKK</sequence>
<dbReference type="Pfam" id="PF13591">
    <property type="entry name" value="MerR_2"/>
    <property type="match status" value="1"/>
</dbReference>
<protein>
    <recommendedName>
        <fullName evidence="2">MerR HTH family regulatory protein</fullName>
    </recommendedName>
</protein>
<dbReference type="SUPFAM" id="SSF46955">
    <property type="entry name" value="Putative DNA-binding domain"/>
    <property type="match status" value="1"/>
</dbReference>
<reference evidence="1" key="1">
    <citation type="submission" date="2018-07" db="EMBL/GenBank/DDBJ databases">
        <authorList>
            <consortium name="Genoscope - CEA"/>
            <person name="William W."/>
        </authorList>
    </citation>
    <scope>NUCLEOTIDE SEQUENCE</scope>
    <source>
        <strain evidence="1">IK1</strain>
    </source>
</reference>
<dbReference type="Gene3D" id="1.10.1660.10">
    <property type="match status" value="1"/>
</dbReference>
<evidence type="ECO:0008006" key="2">
    <source>
        <dbReference type="Google" id="ProtNLM"/>
    </source>
</evidence>
<name>A0A653A353_UNCDX</name>
<dbReference type="AlphaFoldDB" id="A0A653A353"/>
<organism evidence="1">
    <name type="scientific">Uncultured Desulfatiglans sp</name>
    <dbReference type="NCBI Taxonomy" id="1748965"/>
    <lineage>
        <taxon>Bacteria</taxon>
        <taxon>Pseudomonadati</taxon>
        <taxon>Thermodesulfobacteriota</taxon>
        <taxon>Desulfobacteria</taxon>
        <taxon>Desulfatiglandales</taxon>
        <taxon>Desulfatiglandaceae</taxon>
        <taxon>Desulfatiglans</taxon>
        <taxon>environmental samples</taxon>
    </lineage>
</organism>
<gene>
    <name evidence="1" type="ORF">TRIP_B200222</name>
</gene>
<dbReference type="EMBL" id="UPXX01000013">
    <property type="protein sequence ID" value="VBB42082.1"/>
    <property type="molecule type" value="Genomic_DNA"/>
</dbReference>